<accession>A0A2P2PF78</accession>
<protein>
    <submittedName>
        <fullName evidence="1">Uncharacterized protein</fullName>
    </submittedName>
</protein>
<sequence length="42" mass="4785">MAKNYYKETVPLIMMSILPNQLVFHALGDEGNANDTHFYIAI</sequence>
<proteinExistence type="predicted"/>
<organism evidence="1">
    <name type="scientific">Rhizophora mucronata</name>
    <name type="common">Asiatic mangrove</name>
    <dbReference type="NCBI Taxonomy" id="61149"/>
    <lineage>
        <taxon>Eukaryota</taxon>
        <taxon>Viridiplantae</taxon>
        <taxon>Streptophyta</taxon>
        <taxon>Embryophyta</taxon>
        <taxon>Tracheophyta</taxon>
        <taxon>Spermatophyta</taxon>
        <taxon>Magnoliopsida</taxon>
        <taxon>eudicotyledons</taxon>
        <taxon>Gunneridae</taxon>
        <taxon>Pentapetalae</taxon>
        <taxon>rosids</taxon>
        <taxon>fabids</taxon>
        <taxon>Malpighiales</taxon>
        <taxon>Rhizophoraceae</taxon>
        <taxon>Rhizophora</taxon>
    </lineage>
</organism>
<reference evidence="1" key="1">
    <citation type="submission" date="2018-02" db="EMBL/GenBank/DDBJ databases">
        <title>Rhizophora mucronata_Transcriptome.</title>
        <authorList>
            <person name="Meera S.P."/>
            <person name="Sreeshan A."/>
            <person name="Augustine A."/>
        </authorList>
    </citation>
    <scope>NUCLEOTIDE SEQUENCE</scope>
    <source>
        <tissue evidence="1">Leaf</tissue>
    </source>
</reference>
<dbReference type="EMBL" id="GGEC01072910">
    <property type="protein sequence ID" value="MBX53394.1"/>
    <property type="molecule type" value="Transcribed_RNA"/>
</dbReference>
<name>A0A2P2PF78_RHIMU</name>
<evidence type="ECO:0000313" key="1">
    <source>
        <dbReference type="EMBL" id="MBX53394.1"/>
    </source>
</evidence>
<dbReference type="AlphaFoldDB" id="A0A2P2PF78"/>